<evidence type="ECO:0000313" key="3">
    <source>
        <dbReference type="Proteomes" id="UP000474778"/>
    </source>
</evidence>
<sequence length="127" mass="14068">MKKLVVTLMLSFGLTGGAYASQLEACDKDVNSVACQHYLEGVVDGALMFKPKSMGKRVESNGYESRALKYRSGKRFEQANRTYCEGRLPDRDNLVQGLSEAVEAGKVDSIDALSEVIYSMMDCQRLK</sequence>
<evidence type="ECO:0000313" key="2">
    <source>
        <dbReference type="EMBL" id="MXR68030.1"/>
    </source>
</evidence>
<keyword evidence="1" id="KW-0732">Signal</keyword>
<accession>A0A6L7HVJ7</accession>
<keyword evidence="3" id="KW-1185">Reference proteome</keyword>
<reference evidence="2 3" key="1">
    <citation type="submission" date="2019-12" db="EMBL/GenBank/DDBJ databases">
        <title>Shewanella insulae sp. nov., isolated from a tidal flat.</title>
        <authorList>
            <person name="Yoon J.-H."/>
        </authorList>
    </citation>
    <scope>NUCLEOTIDE SEQUENCE [LARGE SCALE GENOMIC DNA]</scope>
    <source>
        <strain evidence="2 3">JBTF-M18</strain>
    </source>
</reference>
<feature type="signal peptide" evidence="1">
    <location>
        <begin position="1"/>
        <end position="20"/>
    </location>
</feature>
<feature type="chain" id="PRO_5026729802" evidence="1">
    <location>
        <begin position="21"/>
        <end position="127"/>
    </location>
</feature>
<name>A0A6L7HVJ7_9GAMM</name>
<protein>
    <submittedName>
        <fullName evidence="2">Uncharacterized protein</fullName>
    </submittedName>
</protein>
<organism evidence="2 3">
    <name type="scientific">Shewanella insulae</name>
    <dbReference type="NCBI Taxonomy" id="2681496"/>
    <lineage>
        <taxon>Bacteria</taxon>
        <taxon>Pseudomonadati</taxon>
        <taxon>Pseudomonadota</taxon>
        <taxon>Gammaproteobacteria</taxon>
        <taxon>Alteromonadales</taxon>
        <taxon>Shewanellaceae</taxon>
        <taxon>Shewanella</taxon>
    </lineage>
</organism>
<dbReference type="AlphaFoldDB" id="A0A6L7HVJ7"/>
<proteinExistence type="predicted"/>
<dbReference type="EMBL" id="WRPA01000003">
    <property type="protein sequence ID" value="MXR68030.1"/>
    <property type="molecule type" value="Genomic_DNA"/>
</dbReference>
<dbReference type="Proteomes" id="UP000474778">
    <property type="component" value="Unassembled WGS sequence"/>
</dbReference>
<dbReference type="RefSeq" id="WP_160794010.1">
    <property type="nucleotide sequence ID" value="NZ_CANMWR010000001.1"/>
</dbReference>
<comment type="caution">
    <text evidence="2">The sequence shown here is derived from an EMBL/GenBank/DDBJ whole genome shotgun (WGS) entry which is preliminary data.</text>
</comment>
<evidence type="ECO:0000256" key="1">
    <source>
        <dbReference type="SAM" id="SignalP"/>
    </source>
</evidence>
<gene>
    <name evidence="2" type="ORF">GNT65_04995</name>
</gene>